<dbReference type="InterPro" id="IPR036390">
    <property type="entry name" value="WH_DNA-bd_sf"/>
</dbReference>
<evidence type="ECO:0000256" key="3">
    <source>
        <dbReference type="ARBA" id="ARBA00023125"/>
    </source>
</evidence>
<evidence type="ECO:0000259" key="5">
    <source>
        <dbReference type="PROSITE" id="PS50931"/>
    </source>
</evidence>
<accession>A0A511QLU7</accession>
<evidence type="ECO:0000313" key="7">
    <source>
        <dbReference type="Proteomes" id="UP000321113"/>
    </source>
</evidence>
<gene>
    <name evidence="6" type="ORF">VSU01S_05450</name>
</gene>
<dbReference type="PRINTS" id="PR00039">
    <property type="entry name" value="HTHLYSR"/>
</dbReference>
<dbReference type="InterPro" id="IPR050389">
    <property type="entry name" value="LysR-type_TF"/>
</dbReference>
<dbReference type="Gene3D" id="1.10.10.10">
    <property type="entry name" value="Winged helix-like DNA-binding domain superfamily/Winged helix DNA-binding domain"/>
    <property type="match status" value="1"/>
</dbReference>
<feature type="domain" description="HTH lysR-type" evidence="5">
    <location>
        <begin position="9"/>
        <end position="66"/>
    </location>
</feature>
<protein>
    <submittedName>
        <fullName evidence="6">LysR family transcriptional regulator</fullName>
    </submittedName>
</protein>
<dbReference type="Pfam" id="PF03466">
    <property type="entry name" value="LysR_substrate"/>
    <property type="match status" value="1"/>
</dbReference>
<keyword evidence="4" id="KW-0804">Transcription</keyword>
<dbReference type="GO" id="GO:0003677">
    <property type="term" value="F:DNA binding"/>
    <property type="evidence" value="ECO:0007669"/>
    <property type="project" value="UniProtKB-KW"/>
</dbReference>
<sequence>MAKDRFANLDLNLLRTFLVLSQELNMRKASTRLHVTQPAISQALQKLRRHFDDELFVKVRSGLEATPYAIELAATIAPFLDGIADAVNQLEEFSADEVEHVLPISLIPVLESALAGRMYHAIQSSAPKAKLELKSWNGQIYQQLIAGQVLIAVGYEQHGSKEIYSEQVAELEGKIIARRGHPLSNKRLKVEDLEGATVANFVTQGWNDNHSHLVEVFKRHGVNLNVGIRSELIMPLLDILHHTDMILAHSNLFPLQQYSQLVALDIDMDIPERKVIVYIHYHVRYRNSPMIQWLKLLIEQQIEQQINDNHSLYAK</sequence>
<dbReference type="PANTHER" id="PTHR30118">
    <property type="entry name" value="HTH-TYPE TRANSCRIPTIONAL REGULATOR LEUO-RELATED"/>
    <property type="match status" value="1"/>
</dbReference>
<dbReference type="PANTHER" id="PTHR30118:SF15">
    <property type="entry name" value="TRANSCRIPTIONAL REGULATORY PROTEIN"/>
    <property type="match status" value="1"/>
</dbReference>
<dbReference type="PROSITE" id="PS50931">
    <property type="entry name" value="HTH_LYSR"/>
    <property type="match status" value="1"/>
</dbReference>
<evidence type="ECO:0000256" key="4">
    <source>
        <dbReference type="ARBA" id="ARBA00023163"/>
    </source>
</evidence>
<organism evidence="6 7">
    <name type="scientific">Vibrio superstes NBRC 103154</name>
    <dbReference type="NCBI Taxonomy" id="1219062"/>
    <lineage>
        <taxon>Bacteria</taxon>
        <taxon>Pseudomonadati</taxon>
        <taxon>Pseudomonadota</taxon>
        <taxon>Gammaproteobacteria</taxon>
        <taxon>Vibrionales</taxon>
        <taxon>Vibrionaceae</taxon>
        <taxon>Vibrio</taxon>
    </lineage>
</organism>
<dbReference type="Pfam" id="PF00126">
    <property type="entry name" value="HTH_1"/>
    <property type="match status" value="1"/>
</dbReference>
<evidence type="ECO:0000256" key="2">
    <source>
        <dbReference type="ARBA" id="ARBA00023015"/>
    </source>
</evidence>
<dbReference type="OrthoDB" id="6395715at2"/>
<keyword evidence="2" id="KW-0805">Transcription regulation</keyword>
<dbReference type="InterPro" id="IPR005119">
    <property type="entry name" value="LysR_subst-bd"/>
</dbReference>
<dbReference type="InterPro" id="IPR000847">
    <property type="entry name" value="LysR_HTH_N"/>
</dbReference>
<evidence type="ECO:0000256" key="1">
    <source>
        <dbReference type="ARBA" id="ARBA00009437"/>
    </source>
</evidence>
<dbReference type="InterPro" id="IPR036388">
    <property type="entry name" value="WH-like_DNA-bd_sf"/>
</dbReference>
<keyword evidence="7" id="KW-1185">Reference proteome</keyword>
<comment type="caution">
    <text evidence="6">The sequence shown here is derived from an EMBL/GenBank/DDBJ whole genome shotgun (WGS) entry which is preliminary data.</text>
</comment>
<dbReference type="SUPFAM" id="SSF53850">
    <property type="entry name" value="Periplasmic binding protein-like II"/>
    <property type="match status" value="1"/>
</dbReference>
<proteinExistence type="inferred from homology"/>
<name>A0A511QLU7_9VIBR</name>
<dbReference type="RefSeq" id="WP_119009602.1">
    <property type="nucleotide sequence ID" value="NZ_BJXK01000002.1"/>
</dbReference>
<comment type="similarity">
    <text evidence="1">Belongs to the LysR transcriptional regulatory family.</text>
</comment>
<dbReference type="EMBL" id="BJXK01000002">
    <property type="protein sequence ID" value="GEM78300.1"/>
    <property type="molecule type" value="Genomic_DNA"/>
</dbReference>
<dbReference type="GO" id="GO:0003700">
    <property type="term" value="F:DNA-binding transcription factor activity"/>
    <property type="evidence" value="ECO:0007669"/>
    <property type="project" value="InterPro"/>
</dbReference>
<evidence type="ECO:0000313" key="6">
    <source>
        <dbReference type="EMBL" id="GEM78300.1"/>
    </source>
</evidence>
<dbReference type="AlphaFoldDB" id="A0A511QLU7"/>
<keyword evidence="3" id="KW-0238">DNA-binding</keyword>
<reference evidence="6 7" key="1">
    <citation type="submission" date="2019-07" db="EMBL/GenBank/DDBJ databases">
        <title>Whole genome shotgun sequence of Vibrio superstes NBRC 103154.</title>
        <authorList>
            <person name="Hosoyama A."/>
            <person name="Uohara A."/>
            <person name="Ohji S."/>
            <person name="Ichikawa N."/>
        </authorList>
    </citation>
    <scope>NUCLEOTIDE SEQUENCE [LARGE SCALE GENOMIC DNA]</scope>
    <source>
        <strain evidence="6 7">NBRC 103154</strain>
    </source>
</reference>
<dbReference type="SUPFAM" id="SSF46785">
    <property type="entry name" value="Winged helix' DNA-binding domain"/>
    <property type="match status" value="1"/>
</dbReference>
<dbReference type="Gene3D" id="3.40.190.10">
    <property type="entry name" value="Periplasmic binding protein-like II"/>
    <property type="match status" value="2"/>
</dbReference>
<dbReference type="Proteomes" id="UP000321113">
    <property type="component" value="Unassembled WGS sequence"/>
</dbReference>